<dbReference type="Proteomes" id="UP000036681">
    <property type="component" value="Unplaced"/>
</dbReference>
<dbReference type="SUPFAM" id="SSF54001">
    <property type="entry name" value="Cysteine proteinases"/>
    <property type="match status" value="1"/>
</dbReference>
<proteinExistence type="predicted"/>
<keyword evidence="2" id="KW-1185">Reference proteome</keyword>
<name>A0A0M3IVA2_ASCLU</name>
<dbReference type="InterPro" id="IPR013201">
    <property type="entry name" value="Prot_inhib_I29"/>
</dbReference>
<reference evidence="3" key="1">
    <citation type="submission" date="2017-02" db="UniProtKB">
        <authorList>
            <consortium name="WormBaseParasite"/>
        </authorList>
    </citation>
    <scope>IDENTIFICATION</scope>
</reference>
<dbReference type="InterPro" id="IPR038765">
    <property type="entry name" value="Papain-like_cys_pep_sf"/>
</dbReference>
<organism evidence="2 3">
    <name type="scientific">Ascaris lumbricoides</name>
    <name type="common">Giant roundworm</name>
    <dbReference type="NCBI Taxonomy" id="6252"/>
    <lineage>
        <taxon>Eukaryota</taxon>
        <taxon>Metazoa</taxon>
        <taxon>Ecdysozoa</taxon>
        <taxon>Nematoda</taxon>
        <taxon>Chromadorea</taxon>
        <taxon>Rhabditida</taxon>
        <taxon>Spirurina</taxon>
        <taxon>Ascaridomorpha</taxon>
        <taxon>Ascaridoidea</taxon>
        <taxon>Ascarididae</taxon>
        <taxon>Ascaris</taxon>
    </lineage>
</organism>
<evidence type="ECO:0000313" key="2">
    <source>
        <dbReference type="Proteomes" id="UP000036681"/>
    </source>
</evidence>
<dbReference type="Gene3D" id="1.10.287.2250">
    <property type="match status" value="1"/>
</dbReference>
<sequence length="67" mass="8081">MEFMHKYDKVYVDSAQFVKRFRIYVNNMANIDALNERNYGRSIIYGENQFADWSEDEFRQVSTTVND</sequence>
<evidence type="ECO:0000259" key="1">
    <source>
        <dbReference type="SMART" id="SM00848"/>
    </source>
</evidence>
<dbReference type="Pfam" id="PF08246">
    <property type="entry name" value="Inhibitor_I29"/>
    <property type="match status" value="1"/>
</dbReference>
<dbReference type="SMART" id="SM00848">
    <property type="entry name" value="Inhibitor_I29"/>
    <property type="match status" value="1"/>
</dbReference>
<dbReference type="AlphaFoldDB" id="A0A0M3IVA2"/>
<dbReference type="WBParaSite" id="ALUE_0002268001-mRNA-1">
    <property type="protein sequence ID" value="ALUE_0002268001-mRNA-1"/>
    <property type="gene ID" value="ALUE_0002268001"/>
</dbReference>
<protein>
    <submittedName>
        <fullName evidence="3">Inhibitor_I29 domain-containing protein</fullName>
    </submittedName>
</protein>
<accession>A0A0M3IVA2</accession>
<evidence type="ECO:0000313" key="3">
    <source>
        <dbReference type="WBParaSite" id="ALUE_0002268001-mRNA-1"/>
    </source>
</evidence>
<feature type="domain" description="Cathepsin propeptide inhibitor" evidence="1">
    <location>
        <begin position="2"/>
        <end position="58"/>
    </location>
</feature>